<evidence type="ECO:0000256" key="1">
    <source>
        <dbReference type="ARBA" id="ARBA00004141"/>
    </source>
</evidence>
<dbReference type="Gene3D" id="1.20.120.350">
    <property type="entry name" value="Voltage-gated potassium channels. Chain C"/>
    <property type="match status" value="1"/>
</dbReference>
<reference evidence="7 8" key="1">
    <citation type="submission" date="2024-04" db="EMBL/GenBank/DDBJ databases">
        <title>Isolation of an actinomycete strain from pig manure.</title>
        <authorList>
            <person name="Gong T."/>
            <person name="Yu Z."/>
            <person name="An M."/>
            <person name="Wei C."/>
            <person name="Yang W."/>
            <person name="Liu L."/>
        </authorList>
    </citation>
    <scope>NUCLEOTIDE SEQUENCE [LARGE SCALE GENOMIC DNA]</scope>
    <source>
        <strain evidence="7 8">ZF39</strain>
    </source>
</reference>
<dbReference type="InterPro" id="IPR043203">
    <property type="entry name" value="VGCC_Ca_Na"/>
</dbReference>
<keyword evidence="3 5" id="KW-1133">Transmembrane helix</keyword>
<evidence type="ECO:0000313" key="8">
    <source>
        <dbReference type="Proteomes" id="UP001442841"/>
    </source>
</evidence>
<dbReference type="PANTHER" id="PTHR10037:SF62">
    <property type="entry name" value="SODIUM CHANNEL PROTEIN 60E"/>
    <property type="match status" value="1"/>
</dbReference>
<feature type="transmembrane region" description="Helical" evidence="5">
    <location>
        <begin position="97"/>
        <end position="114"/>
    </location>
</feature>
<name>A0ABZ3FR38_9ACTN</name>
<proteinExistence type="predicted"/>
<comment type="subcellular location">
    <subcellularLocation>
        <location evidence="1">Membrane</location>
        <topology evidence="1">Multi-pass membrane protein</topology>
    </subcellularLocation>
</comment>
<dbReference type="InterPro" id="IPR027359">
    <property type="entry name" value="Volt_channel_dom_sf"/>
</dbReference>
<dbReference type="SUPFAM" id="SSF81324">
    <property type="entry name" value="Voltage-gated potassium channels"/>
    <property type="match status" value="1"/>
</dbReference>
<keyword evidence="4 5" id="KW-0472">Membrane</keyword>
<evidence type="ECO:0000256" key="5">
    <source>
        <dbReference type="SAM" id="Phobius"/>
    </source>
</evidence>
<dbReference type="RefSeq" id="WP_425308660.1">
    <property type="nucleotide sequence ID" value="NZ_CP154795.1"/>
</dbReference>
<feature type="transmembrane region" description="Helical" evidence="5">
    <location>
        <begin position="67"/>
        <end position="85"/>
    </location>
</feature>
<feature type="transmembrane region" description="Helical" evidence="5">
    <location>
        <begin position="219"/>
        <end position="240"/>
    </location>
</feature>
<evidence type="ECO:0000259" key="6">
    <source>
        <dbReference type="Pfam" id="PF00520"/>
    </source>
</evidence>
<dbReference type="InterPro" id="IPR005821">
    <property type="entry name" value="Ion_trans_dom"/>
</dbReference>
<dbReference type="PANTHER" id="PTHR10037">
    <property type="entry name" value="VOLTAGE-GATED CATION CHANNEL CALCIUM AND SODIUM"/>
    <property type="match status" value="1"/>
</dbReference>
<gene>
    <name evidence="7" type="ORF">AADG42_07860</name>
</gene>
<feature type="domain" description="Ion transport" evidence="6">
    <location>
        <begin position="33"/>
        <end position="250"/>
    </location>
</feature>
<evidence type="ECO:0000256" key="4">
    <source>
        <dbReference type="ARBA" id="ARBA00023136"/>
    </source>
</evidence>
<dbReference type="EMBL" id="CP154795">
    <property type="protein sequence ID" value="XAN07210.1"/>
    <property type="molecule type" value="Genomic_DNA"/>
</dbReference>
<evidence type="ECO:0000313" key="7">
    <source>
        <dbReference type="EMBL" id="XAN07210.1"/>
    </source>
</evidence>
<dbReference type="Proteomes" id="UP001442841">
    <property type="component" value="Chromosome"/>
</dbReference>
<sequence length="290" mass="32484">MSNSIIGESEAVLTADAPGWQRAAHRIVNGAGFQWLVVAVIVFNAAILGLQTYDQLPGSVHRLIEPLDGLCLAFFVVEILIRMASYRFNLKQFFKDPWNIFDVVVITLGYLPWLRANPTALRMVRLARIARLARIMPDFRVLMNGLRIAAPPALSLLALTALLCYLYAVVGFMMFGRVAPQYFGNLGEAMLTLFTLLTLEGWNSVLYDLREVSPWALPYVISFLLIGTYVVINLVIGIVINSLERAYQDRDREAAHDPELADTINELQDVMARLERKLADLDAQRRTGGS</sequence>
<evidence type="ECO:0000256" key="3">
    <source>
        <dbReference type="ARBA" id="ARBA00022989"/>
    </source>
</evidence>
<feature type="transmembrane region" description="Helical" evidence="5">
    <location>
        <begin position="153"/>
        <end position="175"/>
    </location>
</feature>
<protein>
    <submittedName>
        <fullName evidence="7">Ion transporter</fullName>
    </submittedName>
</protein>
<evidence type="ECO:0000256" key="2">
    <source>
        <dbReference type="ARBA" id="ARBA00022692"/>
    </source>
</evidence>
<accession>A0ABZ3FR38</accession>
<keyword evidence="8" id="KW-1185">Reference proteome</keyword>
<feature type="transmembrane region" description="Helical" evidence="5">
    <location>
        <begin position="27"/>
        <end position="47"/>
    </location>
</feature>
<dbReference type="Pfam" id="PF00520">
    <property type="entry name" value="Ion_trans"/>
    <property type="match status" value="1"/>
</dbReference>
<feature type="transmembrane region" description="Helical" evidence="5">
    <location>
        <begin position="182"/>
        <end position="199"/>
    </location>
</feature>
<organism evidence="7 8">
    <name type="scientific">Ammonicoccus fulvus</name>
    <dbReference type="NCBI Taxonomy" id="3138240"/>
    <lineage>
        <taxon>Bacteria</taxon>
        <taxon>Bacillati</taxon>
        <taxon>Actinomycetota</taxon>
        <taxon>Actinomycetes</taxon>
        <taxon>Propionibacteriales</taxon>
        <taxon>Propionibacteriaceae</taxon>
        <taxon>Ammonicoccus</taxon>
    </lineage>
</organism>
<dbReference type="Gene3D" id="1.10.287.70">
    <property type="match status" value="1"/>
</dbReference>
<keyword evidence="2 5" id="KW-0812">Transmembrane</keyword>